<protein>
    <submittedName>
        <fullName evidence="1">Uncharacterized protein</fullName>
    </submittedName>
</protein>
<proteinExistence type="predicted"/>
<evidence type="ECO:0000313" key="1">
    <source>
        <dbReference type="EMBL" id="KAJ2974117.1"/>
    </source>
</evidence>
<dbReference type="EMBL" id="JANJQO010000872">
    <property type="protein sequence ID" value="KAJ2974117.1"/>
    <property type="molecule type" value="Genomic_DNA"/>
</dbReference>
<comment type="caution">
    <text evidence="1">The sequence shown here is derived from an EMBL/GenBank/DDBJ whole genome shotgun (WGS) entry which is preliminary data.</text>
</comment>
<evidence type="ECO:0000313" key="2">
    <source>
        <dbReference type="Proteomes" id="UP001143910"/>
    </source>
</evidence>
<reference evidence="1" key="1">
    <citation type="submission" date="2022-08" db="EMBL/GenBank/DDBJ databases">
        <title>Genome Sequence of Lecanicillium fungicola.</title>
        <authorList>
            <person name="Buettner E."/>
        </authorList>
    </citation>
    <scope>NUCLEOTIDE SEQUENCE</scope>
    <source>
        <strain evidence="1">Babe33</strain>
    </source>
</reference>
<name>A0ACC1N5D6_9HYPO</name>
<organism evidence="1 2">
    <name type="scientific">Zarea fungicola</name>
    <dbReference type="NCBI Taxonomy" id="93591"/>
    <lineage>
        <taxon>Eukaryota</taxon>
        <taxon>Fungi</taxon>
        <taxon>Dikarya</taxon>
        <taxon>Ascomycota</taxon>
        <taxon>Pezizomycotina</taxon>
        <taxon>Sordariomycetes</taxon>
        <taxon>Hypocreomycetidae</taxon>
        <taxon>Hypocreales</taxon>
        <taxon>Cordycipitaceae</taxon>
        <taxon>Zarea</taxon>
    </lineage>
</organism>
<dbReference type="Proteomes" id="UP001143910">
    <property type="component" value="Unassembled WGS sequence"/>
</dbReference>
<gene>
    <name evidence="1" type="ORF">NQ176_g6230</name>
</gene>
<sequence length="668" mass="74279">MPSAPQTQDLSAWFTKPEQVKFAHARLPDEVPTKQIKYIVNVTDEMAAKDHLIVILVADPLERQLLVADLLHREAELMTGKRDKILIYDYAEFYAMLNHEDGWKGWFRKQVTIACHIDLHFSAAFALCMIHLMLVAKNPFGNTFLRVLTLSDSEMVEKPLWDCMVRLGMLKQNFSHVRLGLAGAQPTPGQRIDSAPWSETESFASFVSQESTRNFNCRDSTLVACSEDDCTSVNALVAGKLPFIYLEETMIPTAIKTIHSKGEAKVPTMYIMTGSSQLLVHFENVAGFFTSGRRFAGCWESGRIVDSTILQSRREMRQAVNHSRYSRRPVITIRYPADSEHPENPPRKVDNGDAWGFLAGLSLALDRSSVDFLRIAGCFMSDHAALYGVLRQLHAMDFMEPDPSRPGYPVFTFPRRRAVACVRRLLPILHFDFTAAWFLAVGLDTQGVSRAAQRAMVVIAAITTTPGSFVAIKSLCEALDEAAAEKLSGKTETLSQDLSMIFGHTLRNGKRIDLYRSHMVPVLHRVQSILNAIGDTSLLGPEPLQLTEKDCDTIQSAICLAWHPYSVAVRVDGDGGLVITDLVTKNCQSFEQSTLDPFQILLALGTPGTDDRELFVAAREVSRAADGRLCFSKSVVLPFTVIEDRQAFSDLVAFEDRGNGTGPVTTSR</sequence>
<accession>A0ACC1N5D6</accession>
<keyword evidence="2" id="KW-1185">Reference proteome</keyword>